<evidence type="ECO:0000259" key="3">
    <source>
        <dbReference type="SMART" id="SM00903"/>
    </source>
</evidence>
<protein>
    <submittedName>
        <fullName evidence="4">Flavin reductase</fullName>
    </submittedName>
</protein>
<dbReference type="SMART" id="SM00903">
    <property type="entry name" value="Flavin_Reduct"/>
    <property type="match status" value="1"/>
</dbReference>
<organism evidence="4 5">
    <name type="scientific">Subtercola boreus</name>
    <dbReference type="NCBI Taxonomy" id="120213"/>
    <lineage>
        <taxon>Bacteria</taxon>
        <taxon>Bacillati</taxon>
        <taxon>Actinomycetota</taxon>
        <taxon>Actinomycetes</taxon>
        <taxon>Micrococcales</taxon>
        <taxon>Microbacteriaceae</taxon>
        <taxon>Subtercola</taxon>
    </lineage>
</organism>
<dbReference type="PANTHER" id="PTHR30466:SF11">
    <property type="entry name" value="FLAVIN-DEPENDENT MONOOXYGENASE, REDUCTASE SUBUNIT HSAB"/>
    <property type="match status" value="1"/>
</dbReference>
<comment type="caution">
    <text evidence="4">The sequence shown here is derived from an EMBL/GenBank/DDBJ whole genome shotgun (WGS) entry which is preliminary data.</text>
</comment>
<dbReference type="InterPro" id="IPR002563">
    <property type="entry name" value="Flavin_Rdtase-like_dom"/>
</dbReference>
<evidence type="ECO:0000313" key="5">
    <source>
        <dbReference type="Proteomes" id="UP000256709"/>
    </source>
</evidence>
<feature type="domain" description="Flavin reductase like" evidence="3">
    <location>
        <begin position="25"/>
        <end position="170"/>
    </location>
</feature>
<dbReference type="EMBL" id="NBXA01000003">
    <property type="protein sequence ID" value="RFA16252.1"/>
    <property type="molecule type" value="Genomic_DNA"/>
</dbReference>
<dbReference type="PANTHER" id="PTHR30466">
    <property type="entry name" value="FLAVIN REDUCTASE"/>
    <property type="match status" value="1"/>
</dbReference>
<name>A0A3E0W1U2_9MICO</name>
<evidence type="ECO:0000313" key="4">
    <source>
        <dbReference type="EMBL" id="RFA16252.1"/>
    </source>
</evidence>
<gene>
    <name evidence="4" type="ORF">B7R21_02405</name>
</gene>
<dbReference type="OrthoDB" id="9792858at2"/>
<keyword evidence="2" id="KW-0560">Oxidoreductase</keyword>
<evidence type="ECO:0000256" key="1">
    <source>
        <dbReference type="ARBA" id="ARBA00008898"/>
    </source>
</evidence>
<dbReference type="GO" id="GO:0010181">
    <property type="term" value="F:FMN binding"/>
    <property type="evidence" value="ECO:0007669"/>
    <property type="project" value="InterPro"/>
</dbReference>
<evidence type="ECO:0000256" key="2">
    <source>
        <dbReference type="ARBA" id="ARBA00023002"/>
    </source>
</evidence>
<sequence>MESVLKTVTGDAVDAIDPRAFRNTLGHYASGITIIGGLEGDEPVGFTCQSFYSVSTEPPLVSFSVMLNSTTYPRIRETGRFSVNVLSHEQHEISNQFARKGTDKWAGIDWSATANHNPVIADTLMWLDCDIWAEYEAGDHYIVIGKVNEMSSVDWHTRQPLLYFKGQYRHLREVEAAAS</sequence>
<dbReference type="Proteomes" id="UP000256709">
    <property type="component" value="Unassembled WGS sequence"/>
</dbReference>
<dbReference type="Pfam" id="PF01613">
    <property type="entry name" value="Flavin_Reduct"/>
    <property type="match status" value="1"/>
</dbReference>
<proteinExistence type="inferred from homology"/>
<dbReference type="AlphaFoldDB" id="A0A3E0W1U2"/>
<comment type="similarity">
    <text evidence="1">Belongs to the non-flavoprotein flavin reductase family.</text>
</comment>
<dbReference type="InterPro" id="IPR012349">
    <property type="entry name" value="Split_barrel_FMN-bd"/>
</dbReference>
<dbReference type="RefSeq" id="WP_116281649.1">
    <property type="nucleotide sequence ID" value="NZ_NBXA01000003.1"/>
</dbReference>
<dbReference type="SUPFAM" id="SSF50475">
    <property type="entry name" value="FMN-binding split barrel"/>
    <property type="match status" value="1"/>
</dbReference>
<reference evidence="4 5" key="1">
    <citation type="submission" date="2017-04" db="EMBL/GenBank/DDBJ databases">
        <title>Comparative genome analysis of Subtercola boreus.</title>
        <authorList>
            <person name="Cho Y.-J."/>
            <person name="Cho A."/>
            <person name="Kim O.-S."/>
            <person name="Lee J.-I."/>
        </authorList>
    </citation>
    <scope>NUCLEOTIDE SEQUENCE [LARGE SCALE GENOMIC DNA]</scope>
    <source>
        <strain evidence="4 5">P27444</strain>
    </source>
</reference>
<dbReference type="Gene3D" id="2.30.110.10">
    <property type="entry name" value="Electron Transport, Fmn-binding Protein, Chain A"/>
    <property type="match status" value="1"/>
</dbReference>
<accession>A0A3E0W1U2</accession>
<dbReference type="GO" id="GO:0042602">
    <property type="term" value="F:riboflavin reductase (NADPH) activity"/>
    <property type="evidence" value="ECO:0007669"/>
    <property type="project" value="TreeGrafter"/>
</dbReference>
<dbReference type="InterPro" id="IPR050268">
    <property type="entry name" value="NADH-dep_flavin_reductase"/>
</dbReference>